<sequence>MPTIANKEIGPIGYGLMGLTWRPQVTPDSQAFPVLRTALAQGSNFWNAGEFYGNAPVHVQNLELINRYFTAHPADAEKVVLSVKGGIDLATLHPKGDAESVRKSIDNVLKILDGKKFLDIFECARVDPAVPVEETIAVLAEYVKAGKIGGIGLSEVSANTIRRAHAVHPIAAVEVEVSLWARDIFTSKFGGVAETCAELGIPVVAYSPLGRGFLTGKLRREEIPEGDFRRGMERFQEGAFERNYRVVEGLQKVADRKGCSMAQLAIGWVVKMAERQVIVPIPGATTEERVRENTEVVGLTEEDMREIEEIVGKVEIVGGRYNKYAEGHLMA</sequence>
<protein>
    <submittedName>
        <fullName evidence="3">Similar to Pyridoxal reductase acc. no. O14295</fullName>
    </submittedName>
</protein>
<gene>
    <name evidence="3" type="ORF">PCON_08133</name>
</gene>
<reference evidence="3 4" key="1">
    <citation type="journal article" date="2013" name="PLoS Genet.">
        <title>The genome and development-dependent transcriptomes of Pyronema confluens: a window into fungal evolution.</title>
        <authorList>
            <person name="Traeger S."/>
            <person name="Altegoer F."/>
            <person name="Freitag M."/>
            <person name="Gabaldon T."/>
            <person name="Kempken F."/>
            <person name="Kumar A."/>
            <person name="Marcet-Houben M."/>
            <person name="Poggeler S."/>
            <person name="Stajich J.E."/>
            <person name="Nowrousian M."/>
        </authorList>
    </citation>
    <scope>NUCLEOTIDE SEQUENCE [LARGE SCALE GENOMIC DNA]</scope>
    <source>
        <strain evidence="4">CBS 100304</strain>
        <tissue evidence="3">Vegetative mycelium</tissue>
    </source>
</reference>
<dbReference type="EMBL" id="HF935418">
    <property type="protein sequence ID" value="CCX30107.1"/>
    <property type="molecule type" value="Genomic_DNA"/>
</dbReference>
<organism evidence="3 4">
    <name type="scientific">Pyronema omphalodes (strain CBS 100304)</name>
    <name type="common">Pyronema confluens</name>
    <dbReference type="NCBI Taxonomy" id="1076935"/>
    <lineage>
        <taxon>Eukaryota</taxon>
        <taxon>Fungi</taxon>
        <taxon>Dikarya</taxon>
        <taxon>Ascomycota</taxon>
        <taxon>Pezizomycotina</taxon>
        <taxon>Pezizomycetes</taxon>
        <taxon>Pezizales</taxon>
        <taxon>Pyronemataceae</taxon>
        <taxon>Pyronema</taxon>
    </lineage>
</organism>
<dbReference type="SUPFAM" id="SSF51430">
    <property type="entry name" value="NAD(P)-linked oxidoreductase"/>
    <property type="match status" value="1"/>
</dbReference>
<dbReference type="AlphaFoldDB" id="U4LEY1"/>
<dbReference type="InterPro" id="IPR023210">
    <property type="entry name" value="NADP_OxRdtase_dom"/>
</dbReference>
<dbReference type="OMA" id="YPVEETI"/>
<evidence type="ECO:0000313" key="4">
    <source>
        <dbReference type="Proteomes" id="UP000018144"/>
    </source>
</evidence>
<dbReference type="PANTHER" id="PTHR43625:SF78">
    <property type="entry name" value="PYRIDOXAL REDUCTASE-RELATED"/>
    <property type="match status" value="1"/>
</dbReference>
<dbReference type="eggNOG" id="KOG1575">
    <property type="taxonomic scope" value="Eukaryota"/>
</dbReference>
<feature type="domain" description="NADP-dependent oxidoreductase" evidence="2">
    <location>
        <begin position="11"/>
        <end position="310"/>
    </location>
</feature>
<dbReference type="OrthoDB" id="37537at2759"/>
<dbReference type="Proteomes" id="UP000018144">
    <property type="component" value="Unassembled WGS sequence"/>
</dbReference>
<evidence type="ECO:0000313" key="3">
    <source>
        <dbReference type="EMBL" id="CCX30107.1"/>
    </source>
</evidence>
<keyword evidence="4" id="KW-1185">Reference proteome</keyword>
<dbReference type="CDD" id="cd19077">
    <property type="entry name" value="AKR_AKR8A1-2"/>
    <property type="match status" value="1"/>
</dbReference>
<evidence type="ECO:0000256" key="1">
    <source>
        <dbReference type="ARBA" id="ARBA00023002"/>
    </source>
</evidence>
<dbReference type="GO" id="GO:0005737">
    <property type="term" value="C:cytoplasm"/>
    <property type="evidence" value="ECO:0007669"/>
    <property type="project" value="TreeGrafter"/>
</dbReference>
<dbReference type="STRING" id="1076935.U4LEY1"/>
<evidence type="ECO:0000259" key="2">
    <source>
        <dbReference type="Pfam" id="PF00248"/>
    </source>
</evidence>
<dbReference type="PANTHER" id="PTHR43625">
    <property type="entry name" value="AFLATOXIN B1 ALDEHYDE REDUCTASE"/>
    <property type="match status" value="1"/>
</dbReference>
<dbReference type="GO" id="GO:0016491">
    <property type="term" value="F:oxidoreductase activity"/>
    <property type="evidence" value="ECO:0007669"/>
    <property type="project" value="UniProtKB-KW"/>
</dbReference>
<keyword evidence="1" id="KW-0560">Oxidoreductase</keyword>
<dbReference type="InterPro" id="IPR050791">
    <property type="entry name" value="Aldo-Keto_reductase"/>
</dbReference>
<dbReference type="Gene3D" id="3.20.20.100">
    <property type="entry name" value="NADP-dependent oxidoreductase domain"/>
    <property type="match status" value="1"/>
</dbReference>
<proteinExistence type="predicted"/>
<name>U4LEY1_PYROM</name>
<dbReference type="Pfam" id="PF00248">
    <property type="entry name" value="Aldo_ket_red"/>
    <property type="match status" value="1"/>
</dbReference>
<dbReference type="InterPro" id="IPR036812">
    <property type="entry name" value="NAD(P)_OxRdtase_dom_sf"/>
</dbReference>
<accession>U4LEY1</accession>